<dbReference type="Proteomes" id="UP000007799">
    <property type="component" value="Unassembled WGS sequence"/>
</dbReference>
<dbReference type="OMA" id="CISEMEF"/>
<dbReference type="SMART" id="SM00256">
    <property type="entry name" value="FBOX"/>
    <property type="match status" value="1"/>
</dbReference>
<dbReference type="InterPro" id="IPR001810">
    <property type="entry name" value="F-box_dom"/>
</dbReference>
<dbReference type="InterPro" id="IPR004367">
    <property type="entry name" value="Cyclin_C-dom"/>
</dbReference>
<evidence type="ECO:0000313" key="11">
    <source>
        <dbReference type="Proteomes" id="UP000007799"/>
    </source>
</evidence>
<evidence type="ECO:0000256" key="5">
    <source>
        <dbReference type="ARBA" id="ARBA00023127"/>
    </source>
</evidence>
<accession>F2U6S7</accession>
<dbReference type="eggNOG" id="KOG0654">
    <property type="taxonomic scope" value="Eukaryota"/>
</dbReference>
<keyword evidence="5 7" id="KW-0195">Cyclin</keyword>
<comment type="subcellular location">
    <subcellularLocation>
        <location evidence="1">Cytoplasm</location>
        <location evidence="1">Cytoskeleton</location>
        <location evidence="1">Microtubule organizing center</location>
        <location evidence="1">Centrosome</location>
        <location evidence="1">Centriole</location>
    </subcellularLocation>
    <subcellularLocation>
        <location evidence="2">Cytoplasm</location>
        <location evidence="2">Perinuclear region</location>
    </subcellularLocation>
</comment>
<keyword evidence="4" id="KW-0963">Cytoplasm</keyword>
<dbReference type="RefSeq" id="XP_004995063.1">
    <property type="nucleotide sequence ID" value="XM_004995006.1"/>
</dbReference>
<evidence type="ECO:0000256" key="8">
    <source>
        <dbReference type="SAM" id="MobiDB-lite"/>
    </source>
</evidence>
<dbReference type="InterPro" id="IPR013763">
    <property type="entry name" value="Cyclin-like_dom"/>
</dbReference>
<feature type="region of interest" description="Disordered" evidence="8">
    <location>
        <begin position="535"/>
        <end position="571"/>
    </location>
</feature>
<dbReference type="PROSITE" id="PS50181">
    <property type="entry name" value="FBOX"/>
    <property type="match status" value="1"/>
</dbReference>
<dbReference type="PANTHER" id="PTHR10177">
    <property type="entry name" value="CYCLINS"/>
    <property type="match status" value="1"/>
</dbReference>
<dbReference type="EMBL" id="GL832963">
    <property type="protein sequence ID" value="EGD83559.1"/>
    <property type="molecule type" value="Genomic_DNA"/>
</dbReference>
<feature type="domain" description="F-box" evidence="9">
    <location>
        <begin position="14"/>
        <end position="60"/>
    </location>
</feature>
<dbReference type="OrthoDB" id="5590282at2759"/>
<dbReference type="Pfam" id="PF12937">
    <property type="entry name" value="F-box-like"/>
    <property type="match status" value="1"/>
</dbReference>
<dbReference type="GeneID" id="16075642"/>
<gene>
    <name evidence="10" type="ORF">PTSG_04164</name>
</gene>
<dbReference type="InterPro" id="IPR036915">
    <property type="entry name" value="Cyclin-like_sf"/>
</dbReference>
<proteinExistence type="inferred from homology"/>
<keyword evidence="6" id="KW-0206">Cytoskeleton</keyword>
<evidence type="ECO:0000256" key="7">
    <source>
        <dbReference type="RuleBase" id="RU000383"/>
    </source>
</evidence>
<protein>
    <recommendedName>
        <fullName evidence="3">Cyclin-F</fullName>
    </recommendedName>
</protein>
<dbReference type="SUPFAM" id="SSF81383">
    <property type="entry name" value="F-box domain"/>
    <property type="match status" value="1"/>
</dbReference>
<evidence type="ECO:0000256" key="4">
    <source>
        <dbReference type="ARBA" id="ARBA00022490"/>
    </source>
</evidence>
<dbReference type="GO" id="GO:0048471">
    <property type="term" value="C:perinuclear region of cytoplasm"/>
    <property type="evidence" value="ECO:0007669"/>
    <property type="project" value="UniProtKB-SubCell"/>
</dbReference>
<dbReference type="GO" id="GO:0005814">
    <property type="term" value="C:centriole"/>
    <property type="evidence" value="ECO:0007669"/>
    <property type="project" value="UniProtKB-SubCell"/>
</dbReference>
<dbReference type="Pfam" id="PF00134">
    <property type="entry name" value="Cyclin_N"/>
    <property type="match status" value="1"/>
</dbReference>
<evidence type="ECO:0000313" key="10">
    <source>
        <dbReference type="EMBL" id="EGD83559.1"/>
    </source>
</evidence>
<dbReference type="FunFam" id="1.10.472.10:FF:000038">
    <property type="entry name" value="Cyclin F"/>
    <property type="match status" value="1"/>
</dbReference>
<evidence type="ECO:0000259" key="9">
    <source>
        <dbReference type="PROSITE" id="PS50181"/>
    </source>
</evidence>
<evidence type="ECO:0000256" key="3">
    <source>
        <dbReference type="ARBA" id="ARBA00019493"/>
    </source>
</evidence>
<evidence type="ECO:0000256" key="6">
    <source>
        <dbReference type="ARBA" id="ARBA00023212"/>
    </source>
</evidence>
<dbReference type="Pfam" id="PF02984">
    <property type="entry name" value="Cyclin_C"/>
    <property type="match status" value="1"/>
</dbReference>
<keyword evidence="11" id="KW-1185">Reference proteome</keyword>
<reference evidence="10" key="1">
    <citation type="submission" date="2009-08" db="EMBL/GenBank/DDBJ databases">
        <title>Annotation of Salpingoeca rosetta.</title>
        <authorList>
            <consortium name="The Broad Institute Genome Sequencing Platform"/>
            <person name="Russ C."/>
            <person name="Cuomo C."/>
            <person name="Burger G."/>
            <person name="Gray M.W."/>
            <person name="Holland P.W.H."/>
            <person name="King N."/>
            <person name="Lang F.B.F."/>
            <person name="Roger A.J."/>
            <person name="Ruiz-Trillo I."/>
            <person name="Young S.K."/>
            <person name="Zeng Q."/>
            <person name="Gargeya S."/>
            <person name="Alvarado L."/>
            <person name="Berlin A."/>
            <person name="Chapman S.B."/>
            <person name="Chen Z."/>
            <person name="Freedman E."/>
            <person name="Gellesch M."/>
            <person name="Goldberg J."/>
            <person name="Griggs A."/>
            <person name="Gujja S."/>
            <person name="Heilman E."/>
            <person name="Heiman D."/>
            <person name="Howarth C."/>
            <person name="Mehta T."/>
            <person name="Neiman D."/>
            <person name="Pearson M."/>
            <person name="Roberts A."/>
            <person name="Saif S."/>
            <person name="Shea T."/>
            <person name="Shenoy N."/>
            <person name="Sisk P."/>
            <person name="Stolte C."/>
            <person name="Sykes S."/>
            <person name="White J."/>
            <person name="Yandava C."/>
            <person name="Haas B."/>
            <person name="Nusbaum C."/>
            <person name="Birren B."/>
        </authorList>
    </citation>
    <scope>NUCLEOTIDE SEQUENCE [LARGE SCALE GENOMIC DNA]</scope>
    <source>
        <strain evidence="10">ATCC 50818</strain>
    </source>
</reference>
<dbReference type="STRING" id="946362.F2U6S7"/>
<dbReference type="Gene3D" id="1.20.1280.50">
    <property type="match status" value="1"/>
</dbReference>
<sequence length="571" mass="65116">MDTDQASHHGTVPEGFFTNMPDELTSNILAFLDMKDLCQVAQTCRKMNELAYTRSVLSKVSFEGLWPTKDTADAFARAADAGNNEAALKYGIACLYGKRVDSDATTALKYLLQAEKLCAGTTPFVWLLFRPPWTNDTCSKACVFQQMHAMAEDPSTDPHLAGRMYYCVAKTLELHEERDEREVVEALQKAELMHCADAVHDLFVKDPTAYNDDEEHSFTREKRLLQAARECPRLRFAAIRHFTRAREMYEPKKRELFRETVELGMEKLRLRSDAPPPAQPELDSQGKMRFILVDWLLEVASLKMYSIDTLHCAVDMVDRYLATRTITRRTLQLLGITCMVIAARFLEQDVVTIREAAWLTENTYDYEDVVQMVAAVLAVADGHVRRPSPNDYITIFAELSNVPVHIRCFMDYVSESCLLHQPTLTHAPAALGAAIYFVSMHLVGCKSAWPSSLTSNSDLRVSHFQEEIMEVFRCLFVREKITDHRGLELRAVEDRYTRALERGNMLHLRFTLESQTSDNLQKTIDRHIMEERRMIRSSAQTPTPPLSKMTSLPLHEITNVPARPPKPQFSP</sequence>
<dbReference type="Gene3D" id="1.10.472.10">
    <property type="entry name" value="Cyclin-like"/>
    <property type="match status" value="2"/>
</dbReference>
<dbReference type="SUPFAM" id="SSF47954">
    <property type="entry name" value="Cyclin-like"/>
    <property type="match status" value="2"/>
</dbReference>
<dbReference type="FunCoup" id="F2U6S7">
    <property type="interactions" value="140"/>
</dbReference>
<organism evidence="11">
    <name type="scientific">Salpingoeca rosetta (strain ATCC 50818 / BSB-021)</name>
    <dbReference type="NCBI Taxonomy" id="946362"/>
    <lineage>
        <taxon>Eukaryota</taxon>
        <taxon>Choanoflagellata</taxon>
        <taxon>Craspedida</taxon>
        <taxon>Salpingoecidae</taxon>
        <taxon>Salpingoeca</taxon>
    </lineage>
</organism>
<dbReference type="KEGG" id="sre:PTSG_04164"/>
<dbReference type="InterPro" id="IPR036047">
    <property type="entry name" value="F-box-like_dom_sf"/>
</dbReference>
<evidence type="ECO:0000256" key="2">
    <source>
        <dbReference type="ARBA" id="ARBA00004556"/>
    </source>
</evidence>
<dbReference type="SMART" id="SM00385">
    <property type="entry name" value="CYCLIN"/>
    <property type="match status" value="2"/>
</dbReference>
<evidence type="ECO:0000256" key="1">
    <source>
        <dbReference type="ARBA" id="ARBA00004114"/>
    </source>
</evidence>
<dbReference type="InParanoid" id="F2U6S7"/>
<dbReference type="InterPro" id="IPR006671">
    <property type="entry name" value="Cyclin_N"/>
</dbReference>
<dbReference type="InterPro" id="IPR039361">
    <property type="entry name" value="Cyclin"/>
</dbReference>
<comment type="similarity">
    <text evidence="7">Belongs to the cyclin family.</text>
</comment>
<name>F2U6S7_SALR5</name>
<feature type="compositionally biased region" description="Pro residues" evidence="8">
    <location>
        <begin position="562"/>
        <end position="571"/>
    </location>
</feature>
<dbReference type="CDD" id="cd09917">
    <property type="entry name" value="F-box_SF"/>
    <property type="match status" value="1"/>
</dbReference>
<dbReference type="AlphaFoldDB" id="F2U6S7"/>